<feature type="compositionally biased region" description="Polar residues" evidence="1">
    <location>
        <begin position="154"/>
        <end position="163"/>
    </location>
</feature>
<evidence type="ECO:0000313" key="2">
    <source>
        <dbReference type="EMBL" id="NYE83091.1"/>
    </source>
</evidence>
<comment type="caution">
    <text evidence="2">The sequence shown here is derived from an EMBL/GenBank/DDBJ whole genome shotgun (WGS) entry which is preliminary data.</text>
</comment>
<accession>A0A7Y9IU58</accession>
<feature type="region of interest" description="Disordered" evidence="1">
    <location>
        <begin position="139"/>
        <end position="197"/>
    </location>
</feature>
<organism evidence="2 3">
    <name type="scientific">Pigmentiphaga litoralis</name>
    <dbReference type="NCBI Taxonomy" id="516702"/>
    <lineage>
        <taxon>Bacteria</taxon>
        <taxon>Pseudomonadati</taxon>
        <taxon>Pseudomonadota</taxon>
        <taxon>Betaproteobacteria</taxon>
        <taxon>Burkholderiales</taxon>
        <taxon>Alcaligenaceae</taxon>
        <taxon>Pigmentiphaga</taxon>
    </lineage>
</organism>
<dbReference type="Proteomes" id="UP000542125">
    <property type="component" value="Unassembled WGS sequence"/>
</dbReference>
<gene>
    <name evidence="2" type="ORF">FHW18_002362</name>
</gene>
<dbReference type="EMBL" id="JACBYR010000001">
    <property type="protein sequence ID" value="NYE83091.1"/>
    <property type="molecule type" value="Genomic_DNA"/>
</dbReference>
<name>A0A7Y9IU58_9BURK</name>
<evidence type="ECO:0000313" key="3">
    <source>
        <dbReference type="Proteomes" id="UP000542125"/>
    </source>
</evidence>
<evidence type="ECO:0000256" key="1">
    <source>
        <dbReference type="SAM" id="MobiDB-lite"/>
    </source>
</evidence>
<proteinExistence type="predicted"/>
<evidence type="ECO:0008006" key="4">
    <source>
        <dbReference type="Google" id="ProtNLM"/>
    </source>
</evidence>
<keyword evidence="3" id="KW-1185">Reference proteome</keyword>
<dbReference type="AlphaFoldDB" id="A0A7Y9IU58"/>
<dbReference type="RefSeq" id="WP_179586481.1">
    <property type="nucleotide sequence ID" value="NZ_JACBYR010000001.1"/>
</dbReference>
<protein>
    <recommendedName>
        <fullName evidence="4">General stress protein 17M-like domain-containing protein</fullName>
    </recommendedName>
</protein>
<sequence>MAHTTEEGELMNQTVIGTFDSTTDADDAVRDLVDAGISQAAVQLHSQETGTTPQEEGTTHVSGDHNHTVHAGFFERIEHFFSNLVGENERPAEFTHYHEAIRRGGALVSVEVENDNEFDIVKRVLDDAGAVDIDERAAQWQSSGYTPDRAGASDASTVSTTSGHLGERTQGASQNMAPGHTAGPGQSDVSADSATGGRAMGAMSATAGLGTDMGSARVDGGTGVGDSAAPAQNNATGDGCFPEDRQAPTAGSQSSKPGVYRVYPRGQGLPGR</sequence>
<feature type="region of interest" description="Disordered" evidence="1">
    <location>
        <begin position="213"/>
        <end position="272"/>
    </location>
</feature>
<reference evidence="2 3" key="1">
    <citation type="submission" date="2020-07" db="EMBL/GenBank/DDBJ databases">
        <title>Genomic Encyclopedia of Type Strains, Phase IV (KMG-V): Genome sequencing to study the core and pangenomes of soil and plant-associated prokaryotes.</title>
        <authorList>
            <person name="Whitman W."/>
        </authorList>
    </citation>
    <scope>NUCLEOTIDE SEQUENCE [LARGE SCALE GENOMIC DNA]</scope>
    <source>
        <strain evidence="2 3">SAS40</strain>
    </source>
</reference>